<protein>
    <recommendedName>
        <fullName evidence="4">DUF222 domain-containing protein</fullName>
    </recommendedName>
</protein>
<dbReference type="AlphaFoldDB" id="A0A561BZT6"/>
<dbReference type="OrthoDB" id="3799569at2"/>
<gene>
    <name evidence="2" type="ORF">FB561_5523</name>
</gene>
<feature type="region of interest" description="Disordered" evidence="1">
    <location>
        <begin position="275"/>
        <end position="322"/>
    </location>
</feature>
<evidence type="ECO:0000313" key="2">
    <source>
        <dbReference type="EMBL" id="TWD84338.1"/>
    </source>
</evidence>
<reference evidence="2 3" key="1">
    <citation type="submission" date="2019-06" db="EMBL/GenBank/DDBJ databases">
        <title>Sequencing the genomes of 1000 actinobacteria strains.</title>
        <authorList>
            <person name="Klenk H.-P."/>
        </authorList>
    </citation>
    <scope>NUCLEOTIDE SEQUENCE [LARGE SCALE GENOMIC DNA]</scope>
    <source>
        <strain evidence="2 3">DSM 24683</strain>
    </source>
</reference>
<sequence>MFDSDVAELDATGVLTSAAAHRAEIDRLEARLLVHAQVFADLHSADGLPTAGGEGRPGWERGVVYGGAGCPAIAEFAPAEFGAMIGTSAGSAAAYIGQALALRHRLPRIWATVLNGEATPWKACKVATACLDLSEEAAAIVDEQVAGLVDTVTPIRLGKIVTAARYRADQDAARTAAEQKARERGVYVGRADDHGTKSVWILAATGDVLRFDATIDALAEALKTLGDPDPLRLRRARALGILADPAHAQAILTAGRTGIVAQAAATASVTVSADSVTAAQPGSREQENAPRPEPPHLEPVPPETPPQQAASGPTVGTPAAATPVDADVEPWDTHAATEQTPVDDGLPTRQMVNADLANLDGITGSRTSRTTIYVHLTDHTLATGHGVARVEGAGPLLASQLTELIGHRPYSVRPVIDLNDTISVDAYEIPRRLREQLKLIHPVEQFPYGTAETTLATDLDHIQPYDPHGPPGQTSTTKLVPLRRFSHRVKTHGRWKVSRVTDGALEWTSPHGFTFDVDHTGTHRTDSHQQRM</sequence>
<comment type="caution">
    <text evidence="2">The sequence shown here is derived from an EMBL/GenBank/DDBJ whole genome shotgun (WGS) entry which is preliminary data.</text>
</comment>
<feature type="compositionally biased region" description="Basic and acidic residues" evidence="1">
    <location>
        <begin position="284"/>
        <end position="296"/>
    </location>
</feature>
<dbReference type="Proteomes" id="UP000318380">
    <property type="component" value="Unassembled WGS sequence"/>
</dbReference>
<dbReference type="RefSeq" id="WP_145811544.1">
    <property type="nucleotide sequence ID" value="NZ_VIVK01000001.1"/>
</dbReference>
<organism evidence="2 3">
    <name type="scientific">Kribbella amoyensis</name>
    <dbReference type="NCBI Taxonomy" id="996641"/>
    <lineage>
        <taxon>Bacteria</taxon>
        <taxon>Bacillati</taxon>
        <taxon>Actinomycetota</taxon>
        <taxon>Actinomycetes</taxon>
        <taxon>Propionibacteriales</taxon>
        <taxon>Kribbellaceae</taxon>
        <taxon>Kribbella</taxon>
    </lineage>
</organism>
<evidence type="ECO:0008006" key="4">
    <source>
        <dbReference type="Google" id="ProtNLM"/>
    </source>
</evidence>
<dbReference type="EMBL" id="VIVK01000001">
    <property type="protein sequence ID" value="TWD84338.1"/>
    <property type="molecule type" value="Genomic_DNA"/>
</dbReference>
<name>A0A561BZT6_9ACTN</name>
<keyword evidence="3" id="KW-1185">Reference proteome</keyword>
<accession>A0A561BZT6</accession>
<proteinExistence type="predicted"/>
<evidence type="ECO:0000313" key="3">
    <source>
        <dbReference type="Proteomes" id="UP000318380"/>
    </source>
</evidence>
<evidence type="ECO:0000256" key="1">
    <source>
        <dbReference type="SAM" id="MobiDB-lite"/>
    </source>
</evidence>